<protein>
    <recommendedName>
        <fullName evidence="6">AAA+ ATPase domain-containing protein</fullName>
    </recommendedName>
</protein>
<dbReference type="Pfam" id="PF13191">
    <property type="entry name" value="AAA_16"/>
    <property type="match status" value="1"/>
</dbReference>
<dbReference type="InterPro" id="IPR011009">
    <property type="entry name" value="Kinase-like_dom_sf"/>
</dbReference>
<gene>
    <name evidence="4" type="ORF">OKJ48_33990</name>
</gene>
<name>A0ABU6CKE0_9ACTN</name>
<dbReference type="Gene3D" id="3.40.50.300">
    <property type="entry name" value="P-loop containing nucleotide triphosphate hydrolases"/>
    <property type="match status" value="1"/>
</dbReference>
<dbReference type="InterPro" id="IPR027417">
    <property type="entry name" value="P-loop_NTPase"/>
</dbReference>
<feature type="domain" description="Orc1-like AAA ATPase" evidence="2">
    <location>
        <begin position="650"/>
        <end position="775"/>
    </location>
</feature>
<evidence type="ECO:0000256" key="1">
    <source>
        <dbReference type="SAM" id="MobiDB-lite"/>
    </source>
</evidence>
<dbReference type="Gene3D" id="1.10.510.10">
    <property type="entry name" value="Transferase(Phosphotransferase) domain 1"/>
    <property type="match status" value="1"/>
</dbReference>
<feature type="region of interest" description="Disordered" evidence="1">
    <location>
        <begin position="220"/>
        <end position="252"/>
    </location>
</feature>
<dbReference type="SUPFAM" id="SSF52540">
    <property type="entry name" value="P-loop containing nucleoside triphosphate hydrolases"/>
    <property type="match status" value="1"/>
</dbReference>
<dbReference type="Proteomes" id="UP001352223">
    <property type="component" value="Unassembled WGS sequence"/>
</dbReference>
<accession>A0ABU6CKE0</accession>
<feature type="domain" description="Ternary complex associated" evidence="3">
    <location>
        <begin position="43"/>
        <end position="511"/>
    </location>
</feature>
<sequence length="1675" mass="183590">MEWTVEFEADCGIDEEEWGGIRSALSNVPSEGGVGHWPGELRTVSVVRRLAGGRSGSQVLELRLELAGAQDSRQQVAKLSPLQEAAEEWRRGRAMDPEREYSTLVPVVAASRQVLDPPPDQGGWPRQVVVYQHAQEREGAGPRGLRTLEDIVRAGVLSADATEQSCHTLRKTLARLAVHLHRNAQARDAKLAGSNRSLGVDVHLRYERVRPDDVAVELSVGSPDAEELRRTEHDGESLRRASTAPPGPARTLAPGQRIAFRVDRPVLTPKVLEGTVDHVASVRVVGHGAGVNRDLARELADLASVRLSAEVVQTRSALWSQRLVGFLDLSQGDETAEHLRHQGLTVDHPLRSLHGILAASRRKRVFSVLHGDLNPRNILLVDSHAYVIDFANALKQDDENALTFSDYTWLEVCLLRELEDAGLSWEQLVGVQRKLAVLCTLAEHQVALDCLDKLVASLAHQAQESDRGARLLLVLWEVRRAAMQLAAGKDAERPARQLLEHLTLSALRALKFPDREQSAHRVRSCAAVAGVAGEGLREDHPTLFSTWDDEQLALLRAALLTPHTQHHPHVIDLLIAAQGAQEGETAGFDPLLLQAIVEGPARAELADLRRKCSFTFAYIPLTGRYLEVGEPLIPQGDGALDPTPREALDLLTGRRRHLVLVGECGSGKTTVVSELRARLLSGDLHTRDENGAGGPSTPWPLLVKALSLRQQLHTGTGPAGEEFTPSAVAECLRACGSIPAEMSDAVLTCLLQAGGILLIVDEFHQIDADDRPRVLAWIKQVSLRCPSLRIVLCQRGLDYQPDALGWQAVALHKVRAAQASDYIEDHIRRQNPIGWRPRVRVLYEAIFQDAGAVSLRDLATKPLFLHMMVKHYLDEDDFRTTNPGRLVEEFVRRLVHSDEEGEIDRRMRFLRRLAYEMDEHGAALPYERALSLLNKFNLHDPERTLDALLHSEAIVHDPNKAWVTFANPIIHAYCVAAMLQKKQPDDVCDRILHFHCRDAAQLLVANPDTDQRIVSQVLETALDVNIVYGTWLLQAAPPNCFAPLRERVLQTLRDTLGDPGTAAPVRRQTIYALAKNGTPQAKEILESAALDGPAAADALDGLVMMHQWFVPEAAEALNRVLTVVFDRPPSEGDDEVTVRALRSVAAVGLTGLAGHVWDRVTPDGPWAVVAQAWQTLRQLDIVPSRTLSTVYADACAERLAQLARQLRGSSHTETERAAVLQLHRERMDLLTALAAHGRVDTLLEHRFGAGFADAPGWDRLLETAAEHCTAPDEQGARAALLLADAQDNDWPALLAGAGDLDAAVAAHRMLQQGEMPARGDWQDLASAASPRRLLTLASFVHGLHRHELAAVDDVVRIHAPALADGYLEALSALVGAVSSLDTQARPRAALMVDEELRKGAAPHALAWPWALAWRRSAPDHTESALFLDSPGLSTGEKRKLISTTDVLIDAPYFEPVPLSATHSAALQGLKPRSTVTGIDAHRFVLIAASTGLHQQSDYVRQVAFHPDNEHHVIRHAHPLHGAVDTVVAAHALVALAYLTRLEVTEQPDAATKAYSLQYQLKEVTYGAGAHESLHRARLIALGILGDWNTLMEQLDAEEPLLLHAVLNIVMHWLPGPCTPGGPKPRPGVVTEPEAIAAVAAWINDRLRQPGIEAPARAALTHLRDSVETKLGRYVR</sequence>
<evidence type="ECO:0000259" key="2">
    <source>
        <dbReference type="Pfam" id="PF13191"/>
    </source>
</evidence>
<dbReference type="InterPro" id="IPR045544">
    <property type="entry name" value="TCAD9"/>
</dbReference>
<reference evidence="4 5" key="1">
    <citation type="submission" date="2022-10" db="EMBL/GenBank/DDBJ databases">
        <authorList>
            <person name="Xie J."/>
            <person name="Shen N."/>
        </authorList>
    </citation>
    <scope>NUCLEOTIDE SEQUENCE [LARGE SCALE GENOMIC DNA]</scope>
    <source>
        <strain evidence="4 5">DSM 41681</strain>
    </source>
</reference>
<comment type="caution">
    <text evidence="4">The sequence shown here is derived from an EMBL/GenBank/DDBJ whole genome shotgun (WGS) entry which is preliminary data.</text>
</comment>
<dbReference type="Pfam" id="PF19974">
    <property type="entry name" value="TCAD9"/>
    <property type="match status" value="1"/>
</dbReference>
<evidence type="ECO:0000313" key="4">
    <source>
        <dbReference type="EMBL" id="MEB3965200.1"/>
    </source>
</evidence>
<keyword evidence="5" id="KW-1185">Reference proteome</keyword>
<evidence type="ECO:0000259" key="3">
    <source>
        <dbReference type="Pfam" id="PF19974"/>
    </source>
</evidence>
<dbReference type="EMBL" id="JAOZYB010000325">
    <property type="protein sequence ID" value="MEB3965200.1"/>
    <property type="molecule type" value="Genomic_DNA"/>
</dbReference>
<organism evidence="4 5">
    <name type="scientific">Streptomyces kunmingensis</name>
    <dbReference type="NCBI Taxonomy" id="68225"/>
    <lineage>
        <taxon>Bacteria</taxon>
        <taxon>Bacillati</taxon>
        <taxon>Actinomycetota</taxon>
        <taxon>Actinomycetes</taxon>
        <taxon>Kitasatosporales</taxon>
        <taxon>Streptomycetaceae</taxon>
        <taxon>Streptomyces</taxon>
    </lineage>
</organism>
<proteinExistence type="predicted"/>
<dbReference type="SUPFAM" id="SSF56112">
    <property type="entry name" value="Protein kinase-like (PK-like)"/>
    <property type="match status" value="1"/>
</dbReference>
<dbReference type="RefSeq" id="WP_324773249.1">
    <property type="nucleotide sequence ID" value="NZ_BAAATS010000028.1"/>
</dbReference>
<feature type="compositionally biased region" description="Basic and acidic residues" evidence="1">
    <location>
        <begin position="226"/>
        <end position="239"/>
    </location>
</feature>
<evidence type="ECO:0008006" key="6">
    <source>
        <dbReference type="Google" id="ProtNLM"/>
    </source>
</evidence>
<dbReference type="InterPro" id="IPR041664">
    <property type="entry name" value="AAA_16"/>
</dbReference>
<evidence type="ECO:0000313" key="5">
    <source>
        <dbReference type="Proteomes" id="UP001352223"/>
    </source>
</evidence>